<accession>A0AA96GME0</accession>
<protein>
    <submittedName>
        <fullName evidence="2">Transposase</fullName>
    </submittedName>
</protein>
<feature type="domain" description="Transposase IS204/IS1001/IS1096/IS1165 DDE" evidence="1">
    <location>
        <begin position="4"/>
        <end position="95"/>
    </location>
</feature>
<proteinExistence type="predicted"/>
<name>A0AA96GME0_9BACT</name>
<reference evidence="2 3" key="1">
    <citation type="submission" date="2023-01" db="EMBL/GenBank/DDBJ databases">
        <title>Cultivation and genomic characterization of new, ubiquitous marine nitrite-oxidizing bacteria from the Nitrospirales.</title>
        <authorList>
            <person name="Mueller A.J."/>
            <person name="Daebeler A."/>
            <person name="Herbold C.W."/>
            <person name="Kirkegaard R.H."/>
            <person name="Daims H."/>
        </authorList>
    </citation>
    <scope>NUCLEOTIDE SEQUENCE [LARGE SCALE GENOMIC DNA]</scope>
    <source>
        <strain evidence="2 3">DK</strain>
    </source>
</reference>
<gene>
    <name evidence="2" type="ORF">PQG83_09645</name>
</gene>
<keyword evidence="3" id="KW-1185">Reference proteome</keyword>
<dbReference type="Pfam" id="PF01610">
    <property type="entry name" value="DDE_Tnp_ISL3"/>
    <property type="match status" value="1"/>
</dbReference>
<dbReference type="Proteomes" id="UP001302494">
    <property type="component" value="Chromosome"/>
</dbReference>
<evidence type="ECO:0000313" key="2">
    <source>
        <dbReference type="EMBL" id="WNM63997.1"/>
    </source>
</evidence>
<dbReference type="EMBL" id="CP116968">
    <property type="protein sequence ID" value="WNM63997.1"/>
    <property type="molecule type" value="Genomic_DNA"/>
</dbReference>
<sequence>MTGDNRRFIKGQKYTLLSHRENLNMDDRRALKTLLAANKWLNTAYLLMESFGQLWSYQSEGWARRFFESWRASLKWQRLKPYEKFGEMMDRHWVESRLIVNRKLKSYWDSSKV</sequence>
<dbReference type="AlphaFoldDB" id="A0AA96GME0"/>
<evidence type="ECO:0000313" key="3">
    <source>
        <dbReference type="Proteomes" id="UP001302494"/>
    </source>
</evidence>
<evidence type="ECO:0000259" key="1">
    <source>
        <dbReference type="Pfam" id="PF01610"/>
    </source>
</evidence>
<dbReference type="InterPro" id="IPR002560">
    <property type="entry name" value="Transposase_DDE"/>
</dbReference>
<dbReference type="KEGG" id="nneo:PQG83_09645"/>
<organism evidence="2 3">
    <name type="scientific">Candidatus Nitrospira neomarina</name>
    <dbReference type="NCBI Taxonomy" id="3020899"/>
    <lineage>
        <taxon>Bacteria</taxon>
        <taxon>Pseudomonadati</taxon>
        <taxon>Nitrospirota</taxon>
        <taxon>Nitrospiria</taxon>
        <taxon>Nitrospirales</taxon>
        <taxon>Nitrospiraceae</taxon>
        <taxon>Nitrospira</taxon>
    </lineage>
</organism>